<reference evidence="1" key="1">
    <citation type="submission" date="2022-08" db="EMBL/GenBank/DDBJ databases">
        <authorList>
            <person name="Gutierrez-Valencia J."/>
        </authorList>
    </citation>
    <scope>NUCLEOTIDE SEQUENCE</scope>
</reference>
<sequence>MASSRKLTSSPFCVTSTSLSSCSPLPAASAISPASEGLLIVMKSLSYFILFYFVTS</sequence>
<accession>A0AAV0L3W0</accession>
<name>A0AAV0L3W0_9ROSI</name>
<gene>
    <name evidence="1" type="ORF">LITE_LOCUS21996</name>
</gene>
<evidence type="ECO:0000313" key="2">
    <source>
        <dbReference type="Proteomes" id="UP001154282"/>
    </source>
</evidence>
<dbReference type="AlphaFoldDB" id="A0AAV0L3W0"/>
<dbReference type="PROSITE" id="PS51257">
    <property type="entry name" value="PROKAR_LIPOPROTEIN"/>
    <property type="match status" value="1"/>
</dbReference>
<dbReference type="EMBL" id="CAMGYJ010000006">
    <property type="protein sequence ID" value="CAI0429128.1"/>
    <property type="molecule type" value="Genomic_DNA"/>
</dbReference>
<protein>
    <submittedName>
        <fullName evidence="1">Uncharacterized protein</fullName>
    </submittedName>
</protein>
<organism evidence="1 2">
    <name type="scientific">Linum tenue</name>
    <dbReference type="NCBI Taxonomy" id="586396"/>
    <lineage>
        <taxon>Eukaryota</taxon>
        <taxon>Viridiplantae</taxon>
        <taxon>Streptophyta</taxon>
        <taxon>Embryophyta</taxon>
        <taxon>Tracheophyta</taxon>
        <taxon>Spermatophyta</taxon>
        <taxon>Magnoliopsida</taxon>
        <taxon>eudicotyledons</taxon>
        <taxon>Gunneridae</taxon>
        <taxon>Pentapetalae</taxon>
        <taxon>rosids</taxon>
        <taxon>fabids</taxon>
        <taxon>Malpighiales</taxon>
        <taxon>Linaceae</taxon>
        <taxon>Linum</taxon>
    </lineage>
</organism>
<dbReference type="Proteomes" id="UP001154282">
    <property type="component" value="Unassembled WGS sequence"/>
</dbReference>
<keyword evidence="2" id="KW-1185">Reference proteome</keyword>
<evidence type="ECO:0000313" key="1">
    <source>
        <dbReference type="EMBL" id="CAI0429128.1"/>
    </source>
</evidence>
<proteinExistence type="predicted"/>
<comment type="caution">
    <text evidence="1">The sequence shown here is derived from an EMBL/GenBank/DDBJ whole genome shotgun (WGS) entry which is preliminary data.</text>
</comment>